<dbReference type="Pfam" id="PF08820">
    <property type="entry name" value="DUF1803"/>
    <property type="match status" value="1"/>
</dbReference>
<dbReference type="EMBL" id="QLQD01000066">
    <property type="protein sequence ID" value="RLU55915.1"/>
    <property type="molecule type" value="Genomic_DNA"/>
</dbReference>
<evidence type="ECO:0000313" key="4">
    <source>
        <dbReference type="Proteomes" id="UP000269148"/>
    </source>
</evidence>
<dbReference type="Proteomes" id="UP000269148">
    <property type="component" value="Unassembled WGS sequence"/>
</dbReference>
<reference evidence="1 3" key="1">
    <citation type="journal article" date="2014" name="Genome Announc.">
        <title>Complete Genome Sequence of a Virulent Strain, Streptococcus iniae ISET0901, Isolated from Diseased Tilapia.</title>
        <authorList>
            <person name="Pridgeon J.W."/>
            <person name="Zhang D."/>
            <person name="Zhang L."/>
        </authorList>
    </citation>
    <scope>NUCLEOTIDE SEQUENCE [LARGE SCALE GENOMIC DNA]</scope>
    <source>
        <strain evidence="1 3">ISET0901</strain>
    </source>
</reference>
<dbReference type="KEGG" id="siq:DQ08_07275"/>
<dbReference type="EMBL" id="CP007586">
    <property type="protein sequence ID" value="AHY16252.1"/>
    <property type="molecule type" value="Genomic_DNA"/>
</dbReference>
<dbReference type="KEGG" id="sio:DW64_07260"/>
<name>A0A3L8GFW8_STRIN</name>
<organism evidence="2 4">
    <name type="scientific">Streptococcus iniae</name>
    <name type="common">Streptococcus shiloi</name>
    <dbReference type="NCBI Taxonomy" id="1346"/>
    <lineage>
        <taxon>Bacteria</taxon>
        <taxon>Bacillati</taxon>
        <taxon>Bacillota</taxon>
        <taxon>Bacilli</taxon>
        <taxon>Lactobacillales</taxon>
        <taxon>Streptococcaceae</taxon>
        <taxon>Streptococcus</taxon>
    </lineage>
</organism>
<dbReference type="AlphaFoldDB" id="A0A3L8GFW8"/>
<dbReference type="RefSeq" id="WP_003101570.1">
    <property type="nucleotide sequence ID" value="NZ_CP010783.1"/>
</dbReference>
<dbReference type="SMR" id="A0A3L8GFW8"/>
<evidence type="ECO:0000313" key="1">
    <source>
        <dbReference type="EMBL" id="AHY16252.1"/>
    </source>
</evidence>
<dbReference type="STRING" id="1346.BMF34_07305"/>
<dbReference type="InterPro" id="IPR014924">
    <property type="entry name" value="DUF1803"/>
</dbReference>
<dbReference type="OrthoDB" id="2234771at2"/>
<dbReference type="KEGG" id="siz:SI82_07380"/>
<evidence type="ECO:0000313" key="2">
    <source>
        <dbReference type="EMBL" id="RLU55915.1"/>
    </source>
</evidence>
<keyword evidence="3" id="KW-1185">Reference proteome</keyword>
<gene>
    <name evidence="2" type="ORF">DIY07_07455</name>
    <name evidence="1" type="ORF">DQ08_07275</name>
</gene>
<dbReference type="Proteomes" id="UP000025245">
    <property type="component" value="Chromosome"/>
</dbReference>
<reference evidence="2 4" key="2">
    <citation type="submission" date="2018-06" db="EMBL/GenBank/DDBJ databases">
        <title>Mutators as drivers of adaptation in pathogenic bacteria and a risk factor for host jumps and vaccine escape.</title>
        <authorList>
            <person name="Barnes A.C."/>
            <person name="Silayeva O."/>
        </authorList>
    </citation>
    <scope>NUCLEOTIDE SEQUENCE [LARGE SCALE GENOMIC DNA]</scope>
    <source>
        <strain evidence="2 4">QMA0445</strain>
    </source>
</reference>
<sequence length="217" mass="25699">MLIVINPDKLTQTPFFQQVINFLWDNEGVTLRHIKKAFFDVEAIDKHIEAFVRAGYIIRSEKRYYLKLPLNEEINSLELDQMMFCDDCSDRYHQLMALEFETCLKNSTNDLLIFEKTDFQRRRLSLSNYFSRLTRGQAVSDEQKPLFDLLGDVNEAYAMKYLTTFLAKFLRKDIVMQKRPDIFCQALVLLGYIEEVESTKYKLTMALDKEKMSFYAK</sequence>
<dbReference type="GeneID" id="35766035"/>
<protein>
    <submittedName>
        <fullName evidence="2">DUF1803 domain-containing protein</fullName>
    </submittedName>
</protein>
<proteinExistence type="predicted"/>
<accession>A0A3L8GFW8</accession>
<evidence type="ECO:0000313" key="3">
    <source>
        <dbReference type="Proteomes" id="UP000025245"/>
    </source>
</evidence>